<dbReference type="Gene3D" id="3.40.50.10170">
    <property type="match status" value="1"/>
</dbReference>
<dbReference type="EMBL" id="JACOPD010000002">
    <property type="protein sequence ID" value="MBC5680176.1"/>
    <property type="molecule type" value="Genomic_DNA"/>
</dbReference>
<keyword evidence="3" id="KW-1185">Reference proteome</keyword>
<organism evidence="2 3">
    <name type="scientific">Lachnospira hominis</name>
    <name type="common">ex Liu et al. 2021</name>
    <dbReference type="NCBI Taxonomy" id="2763051"/>
    <lineage>
        <taxon>Bacteria</taxon>
        <taxon>Bacillati</taxon>
        <taxon>Bacillota</taxon>
        <taxon>Clostridia</taxon>
        <taxon>Lachnospirales</taxon>
        <taxon>Lachnospiraceae</taxon>
        <taxon>Lachnospira</taxon>
    </lineage>
</organism>
<keyword evidence="1" id="KW-0446">Lipid-binding</keyword>
<evidence type="ECO:0000313" key="2">
    <source>
        <dbReference type="EMBL" id="MBC5680176.1"/>
    </source>
</evidence>
<evidence type="ECO:0000313" key="3">
    <source>
        <dbReference type="Proteomes" id="UP000628463"/>
    </source>
</evidence>
<protein>
    <submittedName>
        <fullName evidence="2">DegV family protein</fullName>
    </submittedName>
</protein>
<comment type="caution">
    <text evidence="2">The sequence shown here is derived from an EMBL/GenBank/DDBJ whole genome shotgun (WGS) entry which is preliminary data.</text>
</comment>
<dbReference type="Pfam" id="PF02645">
    <property type="entry name" value="DegV"/>
    <property type="match status" value="1"/>
</dbReference>
<dbReference type="InterPro" id="IPR050270">
    <property type="entry name" value="DegV_domain_contain"/>
</dbReference>
<dbReference type="InterPro" id="IPR003797">
    <property type="entry name" value="DegV"/>
</dbReference>
<reference evidence="2 3" key="1">
    <citation type="submission" date="2020-08" db="EMBL/GenBank/DDBJ databases">
        <title>Genome public.</title>
        <authorList>
            <person name="Liu C."/>
            <person name="Sun Q."/>
        </authorList>
    </citation>
    <scope>NUCLEOTIDE SEQUENCE [LARGE SCALE GENOMIC DNA]</scope>
    <source>
        <strain evidence="2 3">NSJ-43</strain>
    </source>
</reference>
<dbReference type="InterPro" id="IPR043168">
    <property type="entry name" value="DegV_C"/>
</dbReference>
<dbReference type="PANTHER" id="PTHR33434">
    <property type="entry name" value="DEGV DOMAIN-CONTAINING PROTEIN DR_1986-RELATED"/>
    <property type="match status" value="1"/>
</dbReference>
<proteinExistence type="predicted"/>
<dbReference type="RefSeq" id="WP_186836294.1">
    <property type="nucleotide sequence ID" value="NZ_JACOPD010000002.1"/>
</dbReference>
<dbReference type="Gene3D" id="3.30.1180.10">
    <property type="match status" value="1"/>
</dbReference>
<dbReference type="NCBIfam" id="TIGR00762">
    <property type="entry name" value="DegV"/>
    <property type="match status" value="1"/>
</dbReference>
<dbReference type="PROSITE" id="PS51482">
    <property type="entry name" value="DEGV"/>
    <property type="match status" value="1"/>
</dbReference>
<dbReference type="Proteomes" id="UP000628463">
    <property type="component" value="Unassembled WGS sequence"/>
</dbReference>
<gene>
    <name evidence="2" type="ORF">H8S01_04270</name>
</gene>
<sequence length="294" mass="32337">MKPIGVVTDSHSGISPEEAEQLGVKVLPMPFYVDNRCCYEGVTFTREEFLEKLKNGAKVSTSQPSPLEVMKFWDEALTEFEQIIYIPISSGLSGSCSTASMLASDEKYENKVFVVDNGRVSAPLRRSVLDALELIEKGYVAPWIKKMLESSRSDMVIYVGVETLENLKRGGRISAASAALGTVLNIKPVLKFDVSTLDVYQKCRGFNKARKVMIEAMKNDLNTKFEKWYKAGKVNLLAASSASPEVTKEWEAQIREEFPGMDVRCDDLSMGVACHIGYGGLGIGCSCCPDAALD</sequence>
<name>A0ABR7G0B0_9FIRM</name>
<dbReference type="PANTHER" id="PTHR33434:SF2">
    <property type="entry name" value="FATTY ACID-BINDING PROTEIN TM_1468"/>
    <property type="match status" value="1"/>
</dbReference>
<accession>A0ABR7G0B0</accession>
<dbReference type="SUPFAM" id="SSF82549">
    <property type="entry name" value="DAK1/DegV-like"/>
    <property type="match status" value="1"/>
</dbReference>
<evidence type="ECO:0000256" key="1">
    <source>
        <dbReference type="ARBA" id="ARBA00023121"/>
    </source>
</evidence>